<keyword evidence="1" id="KW-0732">Signal</keyword>
<gene>
    <name evidence="2" type="ORF">SAMN02745121_03790</name>
</gene>
<feature type="signal peptide" evidence="1">
    <location>
        <begin position="1"/>
        <end position="22"/>
    </location>
</feature>
<evidence type="ECO:0000313" key="3">
    <source>
        <dbReference type="Proteomes" id="UP000199400"/>
    </source>
</evidence>
<reference evidence="3" key="1">
    <citation type="submission" date="2016-10" db="EMBL/GenBank/DDBJ databases">
        <authorList>
            <person name="Varghese N."/>
            <person name="Submissions S."/>
        </authorList>
    </citation>
    <scope>NUCLEOTIDE SEQUENCE [LARGE SCALE GENOMIC DNA]</scope>
    <source>
        <strain evidence="3">ATCC 25963</strain>
    </source>
</reference>
<accession>A0A1I1ZEI9</accession>
<dbReference type="SUPFAM" id="SSF50939">
    <property type="entry name" value="Sialidases"/>
    <property type="match status" value="2"/>
</dbReference>
<evidence type="ECO:0000313" key="2">
    <source>
        <dbReference type="EMBL" id="SFE30224.1"/>
    </source>
</evidence>
<dbReference type="RefSeq" id="WP_096332675.1">
    <property type="nucleotide sequence ID" value="NZ_FOMX01000011.1"/>
</dbReference>
<evidence type="ECO:0008006" key="4">
    <source>
        <dbReference type="Google" id="ProtNLM"/>
    </source>
</evidence>
<dbReference type="OrthoDB" id="6987826at2"/>
<name>A0A1I1ZEI9_9BACT</name>
<sequence>MLRVVVASFVLAVSGCIFFPPAGETDSDSGTGGQTGGDLFIAVGDAGAIVRSTNGAEWVISTSGITTALNDVAYGGEMYVAVGQAGKILHSEDGVEWSASSSPSTRDLYAVRWHGTRFIAVGGDYSAGAETLESEDGITWTRPDLPAPKHMLIDLAGDGVTLVAIGNYQADAMNFGAFNWQDGVGWVQRVDGSPTGDRYSALGHGAPNFAMLGPIKSAYSGDGLTWNYAPLFNLAADPRGLTYGPGGWIAVGGGGQILASADAITWLVRASPFMTTLNDVASDGQRHVAVGVGGNIAYSPDGLTWTAVTPPLTAELRGIAHTRQ</sequence>
<dbReference type="EMBL" id="FOMX01000011">
    <property type="protein sequence ID" value="SFE30224.1"/>
    <property type="molecule type" value="Genomic_DNA"/>
</dbReference>
<feature type="chain" id="PRO_5011589194" description="Photosynthesis system II assembly factor Ycf48/Hcf136-like domain-containing protein" evidence="1">
    <location>
        <begin position="23"/>
        <end position="324"/>
    </location>
</feature>
<organism evidence="2 3">
    <name type="scientific">Nannocystis exedens</name>
    <dbReference type="NCBI Taxonomy" id="54"/>
    <lineage>
        <taxon>Bacteria</taxon>
        <taxon>Pseudomonadati</taxon>
        <taxon>Myxococcota</taxon>
        <taxon>Polyangia</taxon>
        <taxon>Nannocystales</taxon>
        <taxon>Nannocystaceae</taxon>
        <taxon>Nannocystis</taxon>
    </lineage>
</organism>
<keyword evidence="3" id="KW-1185">Reference proteome</keyword>
<dbReference type="PROSITE" id="PS51257">
    <property type="entry name" value="PROKAR_LIPOPROTEIN"/>
    <property type="match status" value="1"/>
</dbReference>
<evidence type="ECO:0000256" key="1">
    <source>
        <dbReference type="SAM" id="SignalP"/>
    </source>
</evidence>
<proteinExistence type="predicted"/>
<dbReference type="STRING" id="54.SAMN02745121_03790"/>
<dbReference type="InterPro" id="IPR036278">
    <property type="entry name" value="Sialidase_sf"/>
</dbReference>
<dbReference type="Proteomes" id="UP000199400">
    <property type="component" value="Unassembled WGS sequence"/>
</dbReference>
<protein>
    <recommendedName>
        <fullName evidence="4">Photosynthesis system II assembly factor Ycf48/Hcf136-like domain-containing protein</fullName>
    </recommendedName>
</protein>
<dbReference type="AlphaFoldDB" id="A0A1I1ZEI9"/>